<feature type="region of interest" description="Disordered" evidence="1">
    <location>
        <begin position="169"/>
        <end position="245"/>
    </location>
</feature>
<dbReference type="Proteomes" id="UP000095280">
    <property type="component" value="Unplaced"/>
</dbReference>
<accession>A0A1I8GUT5</accession>
<sequence>ALDEDENSRAALERFLAEVESDDEEESEETLEELRQSNQILSRRMDRETKTLNEQIDKLNKSIEREESKARELEIKCKLFSFGKLDAEEQEEMLQSLNGKVEEVYRACFGDNEASISDEVGGGSAPTRQDGKRMINPLDTLQMLTDIENRIEYLFQTLELLPPELVEAAQKSKDKERRLKAREDKKEQERLRQEERVRRALERAKEPPKKYEGRRVMARSNPPAVRKKDDGENERLNREEEEMQPHLRPRCVHWKQAETLLFQCHVITAKILDSGTPLASATSASDPGAARRIPDCRRNKKPPGRVAARPSSLDPRPQTQPELKKPHRDERNAMRTQLLPTAALAVLLLLGAAAAQSEPDSSDGAAEIDDSSLSQQQKWTPRFSSLRTDFSGMRARLAEAARMRPTSAINRLSDVMQQMSNEMQAQSKGLAQIQQAVLRLARDQESLSRRVG</sequence>
<feature type="compositionally biased region" description="Acidic residues" evidence="1">
    <location>
        <begin position="19"/>
        <end position="31"/>
    </location>
</feature>
<dbReference type="PANTHER" id="PTHR21683:SF3">
    <property type="entry name" value="CILIA AND FLAGELLA ASSOCIATED PROTEIN 100"/>
    <property type="match status" value="1"/>
</dbReference>
<dbReference type="InterPro" id="IPR051147">
    <property type="entry name" value="CFAP_domain-containing"/>
</dbReference>
<evidence type="ECO:0000256" key="1">
    <source>
        <dbReference type="SAM" id="MobiDB-lite"/>
    </source>
</evidence>
<feature type="region of interest" description="Disordered" evidence="1">
    <location>
        <begin position="276"/>
        <end position="331"/>
    </location>
</feature>
<dbReference type="WBParaSite" id="maker-uti_cns_0003184-snap-gene-0.2-mRNA-1">
    <property type="protein sequence ID" value="maker-uti_cns_0003184-snap-gene-0.2-mRNA-1"/>
    <property type="gene ID" value="maker-uti_cns_0003184-snap-gene-0.2"/>
</dbReference>
<feature type="region of interest" description="Disordered" evidence="1">
    <location>
        <begin position="14"/>
        <end position="49"/>
    </location>
</feature>
<reference evidence="3" key="1">
    <citation type="submission" date="2016-11" db="UniProtKB">
        <authorList>
            <consortium name="WormBaseParasite"/>
        </authorList>
    </citation>
    <scope>IDENTIFICATION</scope>
</reference>
<proteinExistence type="predicted"/>
<dbReference type="AlphaFoldDB" id="A0A1I8GUT5"/>
<protein>
    <submittedName>
        <fullName evidence="3">J domain-containing protein</fullName>
    </submittedName>
</protein>
<feature type="compositionally biased region" description="Polar residues" evidence="1">
    <location>
        <begin position="371"/>
        <end position="380"/>
    </location>
</feature>
<organism evidence="2 3">
    <name type="scientific">Macrostomum lignano</name>
    <dbReference type="NCBI Taxonomy" id="282301"/>
    <lineage>
        <taxon>Eukaryota</taxon>
        <taxon>Metazoa</taxon>
        <taxon>Spiralia</taxon>
        <taxon>Lophotrochozoa</taxon>
        <taxon>Platyhelminthes</taxon>
        <taxon>Rhabditophora</taxon>
        <taxon>Macrostomorpha</taxon>
        <taxon>Macrostomida</taxon>
        <taxon>Macrostomidae</taxon>
        <taxon>Macrostomum</taxon>
    </lineage>
</organism>
<dbReference type="PANTHER" id="PTHR21683">
    <property type="entry name" value="COILED-COIL DOMAIN-CONTAINING PROTEIN 42 LIKE-2-LIKE-RELATED"/>
    <property type="match status" value="1"/>
</dbReference>
<feature type="compositionally biased region" description="Basic and acidic residues" evidence="1">
    <location>
        <begin position="322"/>
        <end position="331"/>
    </location>
</feature>
<evidence type="ECO:0000313" key="2">
    <source>
        <dbReference type="Proteomes" id="UP000095280"/>
    </source>
</evidence>
<name>A0A1I8GUT5_9PLAT</name>
<feature type="compositionally biased region" description="Basic and acidic residues" evidence="1">
    <location>
        <begin position="226"/>
        <end position="238"/>
    </location>
</feature>
<evidence type="ECO:0000313" key="3">
    <source>
        <dbReference type="WBParaSite" id="maker-uti_cns_0003184-snap-gene-0.2-mRNA-1"/>
    </source>
</evidence>
<keyword evidence="2" id="KW-1185">Reference proteome</keyword>
<feature type="compositionally biased region" description="Basic and acidic residues" evidence="1">
    <location>
        <begin position="170"/>
        <end position="215"/>
    </location>
</feature>
<feature type="region of interest" description="Disordered" evidence="1">
    <location>
        <begin position="358"/>
        <end position="380"/>
    </location>
</feature>